<proteinExistence type="predicted"/>
<evidence type="ECO:0000256" key="1">
    <source>
        <dbReference type="SAM" id="MobiDB-lite"/>
    </source>
</evidence>
<gene>
    <name evidence="3" type="ORF">HUK68_03110</name>
</gene>
<dbReference type="RefSeq" id="WP_175502872.1">
    <property type="nucleotide sequence ID" value="NZ_CP054840.1"/>
</dbReference>
<sequence>MTTIVEHTAQQLALTEALNPALKAMISTNPQALAQARAIEQRQAAGATLPLAGMTVSIKDNIDTAGLSTTMGSAFFRDHVPTSDAPVVQRLRRAGAVIIGKANLHEFAFGGTTQNPHHGLGRNPWNADAIPGGSSGGSGSSVAAHLCDASLGTDTGGSIRIPAALNGVAGLRPTHGRVPNSGCFPVSAAYDTIGPLARSVADVARVHEVISGPDRGDDCSVDQPVTSWAQRYAQGVEGLRVGVPEAWALGNLDPEVERLVRAALDDLRGLGVQIVPIELPGAELAQSHLMPMVQSDAAAVHAQRLSDAPGTFGPDVLERLTQGRVLSSREYADAMRFKERWLVTLRDTFDKVDVILTPSCPVTAPLCADTARMIETTRGISRFTYAWSLAGTPALSVPCGLAANGLPAGIQLIAPWWQEALVLALGAHYQGGTAHHLAVAPMVAEALQRAARP</sequence>
<dbReference type="InterPro" id="IPR020556">
    <property type="entry name" value="Amidase_CS"/>
</dbReference>
<accession>A0A6N1WXM2</accession>
<evidence type="ECO:0000313" key="4">
    <source>
        <dbReference type="Proteomes" id="UP000509579"/>
    </source>
</evidence>
<feature type="domain" description="Amidase" evidence="2">
    <location>
        <begin position="12"/>
        <end position="423"/>
    </location>
</feature>
<dbReference type="SUPFAM" id="SSF75304">
    <property type="entry name" value="Amidase signature (AS) enzymes"/>
    <property type="match status" value="1"/>
</dbReference>
<evidence type="ECO:0000259" key="2">
    <source>
        <dbReference type="Pfam" id="PF01425"/>
    </source>
</evidence>
<organism evidence="3 4">
    <name type="scientific">Comamonas antarctica</name>
    <dbReference type="NCBI Taxonomy" id="2743470"/>
    <lineage>
        <taxon>Bacteria</taxon>
        <taxon>Pseudomonadati</taxon>
        <taxon>Pseudomonadota</taxon>
        <taxon>Betaproteobacteria</taxon>
        <taxon>Burkholderiales</taxon>
        <taxon>Comamonadaceae</taxon>
        <taxon>Comamonas</taxon>
    </lineage>
</organism>
<dbReference type="PANTHER" id="PTHR11895:SF176">
    <property type="entry name" value="AMIDASE AMID-RELATED"/>
    <property type="match status" value="1"/>
</dbReference>
<dbReference type="Proteomes" id="UP000509579">
    <property type="component" value="Chromosome"/>
</dbReference>
<dbReference type="InterPro" id="IPR000120">
    <property type="entry name" value="Amidase"/>
</dbReference>
<feature type="region of interest" description="Disordered" evidence="1">
    <location>
        <begin position="115"/>
        <end position="136"/>
    </location>
</feature>
<dbReference type="EMBL" id="CP054840">
    <property type="protein sequence ID" value="QKV51969.1"/>
    <property type="molecule type" value="Genomic_DNA"/>
</dbReference>
<dbReference type="Gene3D" id="3.90.1300.10">
    <property type="entry name" value="Amidase signature (AS) domain"/>
    <property type="match status" value="1"/>
</dbReference>
<dbReference type="InterPro" id="IPR036928">
    <property type="entry name" value="AS_sf"/>
</dbReference>
<reference evidence="3 4" key="1">
    <citation type="submission" date="2020-06" db="EMBL/GenBank/DDBJ databases">
        <title>Acidovorax antarctica sp. nov., isolated from Corinth ice sheet soil, Antarctic Fields Peninsula.</title>
        <authorList>
            <person name="Xu Q."/>
            <person name="Peng F."/>
        </authorList>
    </citation>
    <scope>NUCLEOTIDE SEQUENCE [LARGE SCALE GENOMIC DNA]</scope>
    <source>
        <strain evidence="3 4">16-35-5</strain>
    </source>
</reference>
<dbReference type="PANTHER" id="PTHR11895">
    <property type="entry name" value="TRANSAMIDASE"/>
    <property type="match status" value="1"/>
</dbReference>
<evidence type="ECO:0000313" key="3">
    <source>
        <dbReference type="EMBL" id="QKV51969.1"/>
    </source>
</evidence>
<protein>
    <submittedName>
        <fullName evidence="3">Amidase</fullName>
    </submittedName>
</protein>
<dbReference type="InterPro" id="IPR023631">
    <property type="entry name" value="Amidase_dom"/>
</dbReference>
<dbReference type="AlphaFoldDB" id="A0A6N1WXM2"/>
<dbReference type="GO" id="GO:0003824">
    <property type="term" value="F:catalytic activity"/>
    <property type="evidence" value="ECO:0007669"/>
    <property type="project" value="InterPro"/>
</dbReference>
<dbReference type="Pfam" id="PF01425">
    <property type="entry name" value="Amidase"/>
    <property type="match status" value="1"/>
</dbReference>
<dbReference type="KEGG" id="aant:HUK68_03110"/>
<name>A0A6N1WXM2_9BURK</name>
<dbReference type="PROSITE" id="PS00571">
    <property type="entry name" value="AMIDASES"/>
    <property type="match status" value="1"/>
</dbReference>
<keyword evidence="4" id="KW-1185">Reference proteome</keyword>